<dbReference type="Gene3D" id="3.40.50.300">
    <property type="entry name" value="P-loop containing nucleotide triphosphate hydrolases"/>
    <property type="match status" value="1"/>
</dbReference>
<dbReference type="InterPro" id="IPR027417">
    <property type="entry name" value="P-loop_NTPase"/>
</dbReference>
<sequence length="2313" mass="260391">MRTSTRGQKVARKSAAKARPSLAPVPPDLTVNSRVLVKAVEGEDPLPGTILFVGPTQFAEGTWLGVELDEPKGKNNGTVQNVSYFAARPDHGLFVRAAKVQKIQEALPIEQKVLPPENALNFKVGDHVLVRPAQDSAGIIRFAGTTKFAEGEWFGIELEKPLGKNDGTVKGVSYFSCPAMHGIFARRDHLLEASGSASTTLPSPTSSKLLTPPSTSPSATPQSDAAKEETAETRLSVQVEILKSAELEEMKAEVERLRQELQRQYALKESSQSVGAAVPSRITKRMKEEFQNEIDHFLERRKPLTPRELCGPTGFGTFLQEQKKAMMESNTMTSFFDIATSASQLWLKLDSDAKISWQERQRVLMARHKSEKPKALQVAKDTKWKLESPGVSRHSDQYFCTVTEVRQIGTDSIELDFLVEGDGSRGGLQKPEASKLTWDGKKKRSRPERPVYLKVNEDRGESGPSKMEGTMVFKKVPTSGILTFSFGSSGYSGLRLDFGPSTGARGVSALPFASAVYGRRSALFVEDSDSEYEEEEEDSKPVPATEQKVKALKADELEALSSLIKSYWDGDSSENQTAPVFKFELDESVSKVERCMLGDLHLVSPETEKVGQLVSVIKRFDLVSMKTQERGYQEPLVLTSLNLETFVCKVVSERESFRDPIDKEPSRVGHVTLSNLRFVRRPTDREIVNILKSGDFFPPEVGDLHQQRGKPVPVKEVWEDEVTGRIHWSYGEPALDEKAASTCCTRKGRLVAPFRALPAPAVRDMVEEETKKDTIVKRISPAGWCDIPGLWKALDAGHNMLEVACVSAIVKEMVALTGKRRGGPRPALLVDVAKVPLKRPRVKVKCMDQAFKCRAGARFGLLKQNALGKDCIDRCGCTIAFSEKTCKYRVKIDNFDEEVDMDARMGKAIQLPQLEYEGGTSLTILLEDGRLVNATVSRREKWNTFALRFPDDKGEKEQLVQLNEANHVEGHLAELDVKAYQTYCETQRDRFRYLEDSITCQKMDVETQVIYIDTAVENATRPTPDIKSLAALLLDSDGERFKGQQLIFRCLMIAGPGTGKTWSSCQLMYHLSKACAENTVTTGIVKMPALIFAQKLAGMMRKDGISDVNYHNLPLSAQNAILDKPWLENAFKTEYGDAYGDVLVRALRLRSAVVILDGIDEASDVKGVLQSYIMRRLVPMQISLVLTSRPEGVSADLGTLKQSFAIMSLKPLSDEQQKQIILNQVKSEGNEFFEKLMKFAEIRATHDKIYFNEAFANPKDRRYMEKQLPATNRFKRRERAGEPEKWDPTMVQHTLEGKVLEATGIGKEPTSEYLKAASAYFTDDLFGLMDTMLAEEKKTAELQKAVKEKFPGTDAFHNGPSLAEKLYELAEKKKEKKHRELWSKVMSGTDQLLTVAEHFKPVFEKTVKALCQDVQNQLIKESQDNSQEMSYDLVLGPLKDPVRVTEKAADDYADRFPTFLPEVNVVDVIRARLVCSSGTQMKTFLKKIDDGYQTEIDGQKIKLNVARVKNKFSSKDSDPSRFRNVLLNLQLYCNEHFHFVELQVHHKMILEYNDVSHAHDYYDFFRRELANQYGKAMEASLNFMLEERMQLFKEISEVPVLLSVMTMALMHSNQMPSSLFKLYDMGLQNILESQLGELEEDRKDQMWQLMQLVALHNQQNQKRIFTQKDVETALAQKQEFLPIWTKFVEQGDVPFVKILADGEDAEYQFRHLSFQEALAAQVLAEETGPLGVKAAEQFKKIGGSLANFLNMPFYRNMLRIGAGFVGDVFGKYWPLTSQLTDDGRAGLWNLLLGAKKLILVSFLRPHVETHKAYEKAMFPERSEDWFYTMFLYKSTIEFKGGSVMYSLRKIKSQVQNLEAALVSNAACHLLFRGNELDLSAFEVKSDSFPVHWNGEAKALDLAKTPGRIGLQLKMNSKNSIVHFQESEVDALDPPRPKMEIADRVSELHGTSGTRWIFVSPSPQEPFSFDPSLCTKVIPVYIRNSGSKLDKRDNLIAHEGAAEDFTASSYQRFYDPGMSADRESSEKVPRQWFAYGVQKRSYNEIGVFGGLQEFLAAPAAGKRRAIELVHSGLRSVRQKSHAEFGRFDRSDELLLAEKGRAAGGFCGGDLVRHYGRVDKVTWTSRRKQRMAVRFVSLRAAFLSWKMARHIPEPQETQEAKPELKESQPKEPKEPMDAGPKIGKREVVQVPADAKEEEQTRREMAEVKFWHDAGGNAEKFQGSNAEEGLLRLTSLWSKAWKEQGHRLSDFQRFLTDMALPVLRQSRLRDLRPWLRQGGAHEHPRSGLKGVIPSTFFTHRLDDATAFLQKCLGCAG</sequence>
<dbReference type="Pfam" id="PF01302">
    <property type="entry name" value="CAP_GLY"/>
    <property type="match status" value="2"/>
</dbReference>
<evidence type="ECO:0000256" key="2">
    <source>
        <dbReference type="SAM" id="MobiDB-lite"/>
    </source>
</evidence>
<dbReference type="EMBL" id="CAMXCT030002949">
    <property type="protein sequence ID" value="CAL4788807.1"/>
    <property type="molecule type" value="Genomic_DNA"/>
</dbReference>
<keyword evidence="6" id="KW-1185">Reference proteome</keyword>
<accession>A0A9P1G8F2</accession>
<protein>
    <submittedName>
        <fullName evidence="5">ZZ-type domain-containing protein</fullName>
    </submittedName>
</protein>
<evidence type="ECO:0000313" key="5">
    <source>
        <dbReference type="EMBL" id="CAL4788807.1"/>
    </source>
</evidence>
<dbReference type="CDD" id="cd00084">
    <property type="entry name" value="HMG-box_SF"/>
    <property type="match status" value="1"/>
</dbReference>
<dbReference type="Proteomes" id="UP001152797">
    <property type="component" value="Unassembled WGS sequence"/>
</dbReference>
<feature type="domain" description="CAP-Gly" evidence="3">
    <location>
        <begin position="144"/>
        <end position="186"/>
    </location>
</feature>
<dbReference type="PROSITE" id="PS50245">
    <property type="entry name" value="CAP_GLY_2"/>
    <property type="match status" value="2"/>
</dbReference>
<dbReference type="SUPFAM" id="SSF74924">
    <property type="entry name" value="Cap-Gly domain"/>
    <property type="match status" value="2"/>
</dbReference>
<dbReference type="GO" id="GO:0030286">
    <property type="term" value="C:dynein complex"/>
    <property type="evidence" value="ECO:0007669"/>
    <property type="project" value="UniProtKB-KW"/>
</dbReference>
<dbReference type="InterPro" id="IPR000938">
    <property type="entry name" value="CAP-Gly_domain"/>
</dbReference>
<organism evidence="4">
    <name type="scientific">Cladocopium goreaui</name>
    <dbReference type="NCBI Taxonomy" id="2562237"/>
    <lineage>
        <taxon>Eukaryota</taxon>
        <taxon>Sar</taxon>
        <taxon>Alveolata</taxon>
        <taxon>Dinophyceae</taxon>
        <taxon>Suessiales</taxon>
        <taxon>Symbiodiniaceae</taxon>
        <taxon>Cladocopium</taxon>
    </lineage>
</organism>
<reference evidence="5 6" key="2">
    <citation type="submission" date="2024-05" db="EMBL/GenBank/DDBJ databases">
        <authorList>
            <person name="Chen Y."/>
            <person name="Shah S."/>
            <person name="Dougan E. K."/>
            <person name="Thang M."/>
            <person name="Chan C."/>
        </authorList>
    </citation>
    <scope>NUCLEOTIDE SEQUENCE [LARGE SCALE GENOMIC DNA]</scope>
</reference>
<dbReference type="PROSITE" id="PS00845">
    <property type="entry name" value="CAP_GLY_1"/>
    <property type="match status" value="1"/>
</dbReference>
<dbReference type="EMBL" id="CAMXCT010002949">
    <property type="protein sequence ID" value="CAI4001495.1"/>
    <property type="molecule type" value="Genomic_DNA"/>
</dbReference>
<dbReference type="GO" id="GO:0005819">
    <property type="term" value="C:spindle"/>
    <property type="evidence" value="ECO:0007669"/>
    <property type="project" value="UniProtKB-SubCell"/>
</dbReference>
<feature type="coiled-coil region" evidence="1">
    <location>
        <begin position="240"/>
        <end position="271"/>
    </location>
</feature>
<comment type="caution">
    <text evidence="4">The sequence shown here is derived from an EMBL/GenBank/DDBJ whole genome shotgun (WGS) entry which is preliminary data.</text>
</comment>
<name>A0A9P1G8F2_9DINO</name>
<feature type="compositionally biased region" description="Basic and acidic residues" evidence="2">
    <location>
        <begin position="2149"/>
        <end position="2174"/>
    </location>
</feature>
<dbReference type="Gene3D" id="2.30.30.190">
    <property type="entry name" value="CAP Gly-rich-like domain"/>
    <property type="match status" value="2"/>
</dbReference>
<keyword evidence="1" id="KW-0175">Coiled coil</keyword>
<dbReference type="InterPro" id="IPR036859">
    <property type="entry name" value="CAP-Gly_dom_sf"/>
</dbReference>
<dbReference type="OrthoDB" id="2130750at2759"/>
<feature type="domain" description="CAP-Gly" evidence="3">
    <location>
        <begin position="54"/>
        <end position="96"/>
    </location>
</feature>
<proteinExistence type="predicted"/>
<evidence type="ECO:0000256" key="1">
    <source>
        <dbReference type="SAM" id="Coils"/>
    </source>
</evidence>
<dbReference type="SMART" id="SM01052">
    <property type="entry name" value="CAP_GLY"/>
    <property type="match status" value="2"/>
</dbReference>
<dbReference type="PANTHER" id="PTHR18916:SF89">
    <property type="entry name" value="CAP-GLY DOMAIN-CONTAINING PROTEIN"/>
    <property type="match status" value="1"/>
</dbReference>
<evidence type="ECO:0000259" key="3">
    <source>
        <dbReference type="PROSITE" id="PS50245"/>
    </source>
</evidence>
<dbReference type="Gene3D" id="1.10.30.10">
    <property type="entry name" value="High mobility group box domain"/>
    <property type="match status" value="1"/>
</dbReference>
<evidence type="ECO:0000313" key="4">
    <source>
        <dbReference type="EMBL" id="CAI4001495.1"/>
    </source>
</evidence>
<dbReference type="SUPFAM" id="SSF47095">
    <property type="entry name" value="HMG-box"/>
    <property type="match status" value="1"/>
</dbReference>
<gene>
    <name evidence="4" type="ORF">C1SCF055_LOCUS27539</name>
</gene>
<evidence type="ECO:0000313" key="6">
    <source>
        <dbReference type="Proteomes" id="UP001152797"/>
    </source>
</evidence>
<dbReference type="GO" id="GO:0005874">
    <property type="term" value="C:microtubule"/>
    <property type="evidence" value="ECO:0007669"/>
    <property type="project" value="UniProtKB-KW"/>
</dbReference>
<feature type="region of interest" description="Disordered" evidence="2">
    <location>
        <begin position="1"/>
        <end position="25"/>
    </location>
</feature>
<dbReference type="SUPFAM" id="SSF52540">
    <property type="entry name" value="P-loop containing nucleoside triphosphate hydrolases"/>
    <property type="match status" value="1"/>
</dbReference>
<feature type="region of interest" description="Disordered" evidence="2">
    <location>
        <begin position="195"/>
        <end position="232"/>
    </location>
</feature>
<dbReference type="PANTHER" id="PTHR18916">
    <property type="entry name" value="DYNACTIN 1-RELATED MICROTUBULE-BINDING"/>
    <property type="match status" value="1"/>
</dbReference>
<feature type="region of interest" description="Disordered" evidence="2">
    <location>
        <begin position="2149"/>
        <end position="2182"/>
    </location>
</feature>
<reference evidence="4" key="1">
    <citation type="submission" date="2022-10" db="EMBL/GenBank/DDBJ databases">
        <authorList>
            <person name="Chen Y."/>
            <person name="Dougan E. K."/>
            <person name="Chan C."/>
            <person name="Rhodes N."/>
            <person name="Thang M."/>
        </authorList>
    </citation>
    <scope>NUCLEOTIDE SEQUENCE</scope>
</reference>
<dbReference type="EMBL" id="CAMXCT020002949">
    <property type="protein sequence ID" value="CAL1154870.1"/>
    <property type="molecule type" value="Genomic_DNA"/>
</dbReference>
<dbReference type="InterPro" id="IPR036910">
    <property type="entry name" value="HMG_box_dom_sf"/>
</dbReference>
<feature type="compositionally biased region" description="Low complexity" evidence="2">
    <location>
        <begin position="195"/>
        <end position="221"/>
    </location>
</feature>